<dbReference type="RefSeq" id="WP_380863967.1">
    <property type="nucleotide sequence ID" value="NZ_JBHRXV010000015.1"/>
</dbReference>
<protein>
    <submittedName>
        <fullName evidence="6">ParB/RepB/Spo0J family partition protein</fullName>
    </submittedName>
</protein>
<comment type="caution">
    <text evidence="6">The sequence shown here is derived from an EMBL/GenBank/DDBJ whole genome shotgun (WGS) entry which is preliminary data.</text>
</comment>
<dbReference type="SUPFAM" id="SSF109709">
    <property type="entry name" value="KorB DNA-binding domain-like"/>
    <property type="match status" value="1"/>
</dbReference>
<dbReference type="Gene3D" id="1.10.10.2830">
    <property type="match status" value="1"/>
</dbReference>
<dbReference type="SUPFAM" id="SSF110849">
    <property type="entry name" value="ParB/Sulfiredoxin"/>
    <property type="match status" value="1"/>
</dbReference>
<dbReference type="InterPro" id="IPR041468">
    <property type="entry name" value="HTH_ParB/Spo0J"/>
</dbReference>
<keyword evidence="7" id="KW-1185">Reference proteome</keyword>
<feature type="domain" description="ParB-like N-terminal" evidence="5">
    <location>
        <begin position="40"/>
        <end position="130"/>
    </location>
</feature>
<dbReference type="InterPro" id="IPR004437">
    <property type="entry name" value="ParB/RepB/Spo0J"/>
</dbReference>
<comment type="function">
    <text evidence="4">Involved in chromosome partition. Localize to both poles of the predivisional cell following completion of DNA replication. Binds to the DNA origin of replication.</text>
</comment>
<evidence type="ECO:0000313" key="7">
    <source>
        <dbReference type="Proteomes" id="UP001595615"/>
    </source>
</evidence>
<dbReference type="InterPro" id="IPR003115">
    <property type="entry name" value="ParB_N"/>
</dbReference>
<evidence type="ECO:0000259" key="5">
    <source>
        <dbReference type="SMART" id="SM00470"/>
    </source>
</evidence>
<organism evidence="6 7">
    <name type="scientific">Sphingoaurantiacus capsulatus</name>
    <dbReference type="NCBI Taxonomy" id="1771310"/>
    <lineage>
        <taxon>Bacteria</taxon>
        <taxon>Pseudomonadati</taxon>
        <taxon>Pseudomonadota</taxon>
        <taxon>Alphaproteobacteria</taxon>
        <taxon>Sphingomonadales</taxon>
        <taxon>Sphingosinicellaceae</taxon>
        <taxon>Sphingoaurantiacus</taxon>
    </lineage>
</organism>
<dbReference type="PANTHER" id="PTHR33375">
    <property type="entry name" value="CHROMOSOME-PARTITIONING PROTEIN PARB-RELATED"/>
    <property type="match status" value="1"/>
</dbReference>
<evidence type="ECO:0000256" key="2">
    <source>
        <dbReference type="ARBA" id="ARBA00022829"/>
    </source>
</evidence>
<comment type="similarity">
    <text evidence="1">Belongs to the ParB family.</text>
</comment>
<dbReference type="CDD" id="cd16393">
    <property type="entry name" value="SPO0J_N"/>
    <property type="match status" value="1"/>
</dbReference>
<dbReference type="SMART" id="SM00470">
    <property type="entry name" value="ParB"/>
    <property type="match status" value="1"/>
</dbReference>
<dbReference type="NCBIfam" id="TIGR00180">
    <property type="entry name" value="parB_part"/>
    <property type="match status" value="1"/>
</dbReference>
<evidence type="ECO:0000256" key="1">
    <source>
        <dbReference type="ARBA" id="ARBA00006295"/>
    </source>
</evidence>
<dbReference type="InterPro" id="IPR057240">
    <property type="entry name" value="ParB_dimer_C"/>
</dbReference>
<dbReference type="PANTHER" id="PTHR33375:SF1">
    <property type="entry name" value="CHROMOSOME-PARTITIONING PROTEIN PARB-RELATED"/>
    <property type="match status" value="1"/>
</dbReference>
<keyword evidence="3" id="KW-0238">DNA-binding</keyword>
<evidence type="ECO:0000256" key="4">
    <source>
        <dbReference type="ARBA" id="ARBA00025472"/>
    </source>
</evidence>
<dbReference type="Pfam" id="PF23552">
    <property type="entry name" value="ParB_C"/>
    <property type="match status" value="1"/>
</dbReference>
<gene>
    <name evidence="6" type="ORF">ACFOMD_17740</name>
</gene>
<dbReference type="Proteomes" id="UP001595615">
    <property type="component" value="Unassembled WGS sequence"/>
</dbReference>
<evidence type="ECO:0000313" key="6">
    <source>
        <dbReference type="EMBL" id="MFC3714415.1"/>
    </source>
</evidence>
<name>A0ABV7XE16_9SPHN</name>
<sequence>MNDKKRVGLGRGLAALLEEIGGPSSNHAAREGGRPTQGATILPIGEIRANPKQPRRRFDDAAMDDLIASVKTRGLVQPILVRPVSGDMFEIVAGERRWRAAQAAQLHEVPVVIRHLDDRAAFEIALIENIQRADLNPIEEAQGYERLRDEYGHTQDGIATATGKSRSHIANLMRLLTLPSPVLVKVQEGALSMGHARALVGHNSRADALADRIIERGLSVRETEALVAADSGRERVARPRAKGSENAAGGYRDPDTVALERALSESIGLKVSIDGAGQTGRLVIDYATLDQLDMLAQRLSGGRF</sequence>
<evidence type="ECO:0000256" key="3">
    <source>
        <dbReference type="ARBA" id="ARBA00023125"/>
    </source>
</evidence>
<dbReference type="Gene3D" id="3.90.1530.30">
    <property type="match status" value="1"/>
</dbReference>
<accession>A0ABV7XE16</accession>
<dbReference type="EMBL" id="JBHRXV010000015">
    <property type="protein sequence ID" value="MFC3714415.1"/>
    <property type="molecule type" value="Genomic_DNA"/>
</dbReference>
<reference evidence="7" key="1">
    <citation type="journal article" date="2019" name="Int. J. Syst. Evol. Microbiol.">
        <title>The Global Catalogue of Microorganisms (GCM) 10K type strain sequencing project: providing services to taxonomists for standard genome sequencing and annotation.</title>
        <authorList>
            <consortium name="The Broad Institute Genomics Platform"/>
            <consortium name="The Broad Institute Genome Sequencing Center for Infectious Disease"/>
            <person name="Wu L."/>
            <person name="Ma J."/>
        </authorList>
    </citation>
    <scope>NUCLEOTIDE SEQUENCE [LARGE SCALE GENOMIC DNA]</scope>
    <source>
        <strain evidence="7">KCTC 42644</strain>
    </source>
</reference>
<proteinExistence type="inferred from homology"/>
<dbReference type="InterPro" id="IPR050336">
    <property type="entry name" value="Chromosome_partition/occlusion"/>
</dbReference>
<dbReference type="Pfam" id="PF02195">
    <property type="entry name" value="ParB_N"/>
    <property type="match status" value="1"/>
</dbReference>
<keyword evidence="2" id="KW-0159">Chromosome partition</keyword>
<dbReference type="Pfam" id="PF17762">
    <property type="entry name" value="HTH_ParB"/>
    <property type="match status" value="1"/>
</dbReference>
<dbReference type="InterPro" id="IPR036086">
    <property type="entry name" value="ParB/Sulfiredoxin_sf"/>
</dbReference>